<feature type="compositionally biased region" description="Basic and acidic residues" evidence="1">
    <location>
        <begin position="104"/>
        <end position="124"/>
    </location>
</feature>
<dbReference type="Proteomes" id="UP001153069">
    <property type="component" value="Unassembled WGS sequence"/>
</dbReference>
<feature type="compositionally biased region" description="Basic residues" evidence="1">
    <location>
        <begin position="189"/>
        <end position="199"/>
    </location>
</feature>
<feature type="compositionally biased region" description="Basic and acidic residues" evidence="1">
    <location>
        <begin position="42"/>
        <end position="52"/>
    </location>
</feature>
<organism evidence="2 3">
    <name type="scientific">Seminavis robusta</name>
    <dbReference type="NCBI Taxonomy" id="568900"/>
    <lineage>
        <taxon>Eukaryota</taxon>
        <taxon>Sar</taxon>
        <taxon>Stramenopiles</taxon>
        <taxon>Ochrophyta</taxon>
        <taxon>Bacillariophyta</taxon>
        <taxon>Bacillariophyceae</taxon>
        <taxon>Bacillariophycidae</taxon>
        <taxon>Naviculales</taxon>
        <taxon>Naviculaceae</taxon>
        <taxon>Seminavis</taxon>
    </lineage>
</organism>
<name>A0A9N8HMQ5_9STRA</name>
<proteinExistence type="predicted"/>
<accession>A0A9N8HMQ5</accession>
<keyword evidence="3" id="KW-1185">Reference proteome</keyword>
<evidence type="ECO:0000313" key="3">
    <source>
        <dbReference type="Proteomes" id="UP001153069"/>
    </source>
</evidence>
<gene>
    <name evidence="2" type="ORF">SEMRO_1019_G231940.1</name>
</gene>
<feature type="compositionally biased region" description="Basic and acidic residues" evidence="1">
    <location>
        <begin position="61"/>
        <end position="75"/>
    </location>
</feature>
<sequence length="271" mass="29936">MTDQEGKKSNDKTEDCLLAFSGSQDEHKEALVPFAKAPAEGMRKSEAVHGKVDSTCSNVRDASRSDDTRRVKRAAEQAEIPKTILVLTDTCSAKSSVSHGGSSEGEKDEAVEKGGDEKKIEKRVVTTNKSKPSGALNQKQGRSKAHIAVVGRRSDFTEGSCLAVPAQASEDQMIRLIKKGVRNREQYHRQHRKSRRSRSRGRERENATAHEALQRIARRAKLDEERNRRKNSLQGAAHRSVMTENTSLVALVSDNSLEPSIGKPRVLSRSD</sequence>
<evidence type="ECO:0000313" key="2">
    <source>
        <dbReference type="EMBL" id="CAB9519461.1"/>
    </source>
</evidence>
<feature type="region of interest" description="Disordered" evidence="1">
    <location>
        <begin position="42"/>
        <end position="75"/>
    </location>
</feature>
<feature type="region of interest" description="Disordered" evidence="1">
    <location>
        <begin position="91"/>
        <end position="146"/>
    </location>
</feature>
<feature type="compositionally biased region" description="Low complexity" evidence="1">
    <location>
        <begin position="92"/>
        <end position="101"/>
    </location>
</feature>
<feature type="region of interest" description="Disordered" evidence="1">
    <location>
        <begin position="180"/>
        <end position="271"/>
    </location>
</feature>
<protein>
    <submittedName>
        <fullName evidence="2">Uncharacterized protein</fullName>
    </submittedName>
</protein>
<comment type="caution">
    <text evidence="2">The sequence shown here is derived from an EMBL/GenBank/DDBJ whole genome shotgun (WGS) entry which is preliminary data.</text>
</comment>
<dbReference type="AlphaFoldDB" id="A0A9N8HMQ5"/>
<reference evidence="2" key="1">
    <citation type="submission" date="2020-06" db="EMBL/GenBank/DDBJ databases">
        <authorList>
            <consortium name="Plant Systems Biology data submission"/>
        </authorList>
    </citation>
    <scope>NUCLEOTIDE SEQUENCE</scope>
    <source>
        <strain evidence="2">D6</strain>
    </source>
</reference>
<dbReference type="EMBL" id="CAICTM010001017">
    <property type="protein sequence ID" value="CAB9519461.1"/>
    <property type="molecule type" value="Genomic_DNA"/>
</dbReference>
<feature type="compositionally biased region" description="Polar residues" evidence="1">
    <location>
        <begin position="242"/>
        <end position="258"/>
    </location>
</feature>
<evidence type="ECO:0000256" key="1">
    <source>
        <dbReference type="SAM" id="MobiDB-lite"/>
    </source>
</evidence>
<feature type="compositionally biased region" description="Polar residues" evidence="1">
    <location>
        <begin position="125"/>
        <end position="140"/>
    </location>
</feature>